<evidence type="ECO:0000313" key="2">
    <source>
        <dbReference type="Proteomes" id="UP000194903"/>
    </source>
</evidence>
<reference evidence="1 2" key="1">
    <citation type="submission" date="2017-05" db="EMBL/GenBank/DDBJ databases">
        <title>Butyricicoccus porcorum sp. nov. a butyrate-producing bacterium from the swine intestinal tract.</title>
        <authorList>
            <person name="Trachsel J."/>
            <person name="Humphrey S."/>
            <person name="Allen H.K."/>
        </authorList>
    </citation>
    <scope>NUCLEOTIDE SEQUENCE [LARGE SCALE GENOMIC DNA]</scope>
    <source>
        <strain evidence="1">BB10</strain>
    </source>
</reference>
<comment type="caution">
    <text evidence="1">The sequence shown here is derived from an EMBL/GenBank/DDBJ whole genome shotgun (WGS) entry which is preliminary data.</text>
</comment>
<dbReference type="OrthoDB" id="2055110at2"/>
<accession>A0A252F7N2</accession>
<sequence length="171" mass="19792">MFNEREMSKAIDWLFELFSPEDYEGYDEDEIGYAGGLCLPEVCTALRGAAQTVYQYSVAGGYEKCFNYRGMELFDQRACLIISDVEQAVLDEIKTTYETELWLMEDMNFAIVRCVSMLIGSDDTGYVTEYRAFKKILKSAEDLFFSPEELIEELESMCVPQWEHEATIYEL</sequence>
<dbReference type="AlphaFoldDB" id="A0A252F7N2"/>
<name>A0A252F7N2_9FIRM</name>
<organism evidence="1 2">
    <name type="scientific">Butyricicoccus porcorum</name>
    <dbReference type="NCBI Taxonomy" id="1945634"/>
    <lineage>
        <taxon>Bacteria</taxon>
        <taxon>Bacillati</taxon>
        <taxon>Bacillota</taxon>
        <taxon>Clostridia</taxon>
        <taxon>Eubacteriales</taxon>
        <taxon>Butyricicoccaceae</taxon>
        <taxon>Butyricicoccus</taxon>
    </lineage>
</organism>
<protein>
    <submittedName>
        <fullName evidence="1">Uncharacterized protein</fullName>
    </submittedName>
</protein>
<gene>
    <name evidence="1" type="ORF">CBW42_00610</name>
</gene>
<evidence type="ECO:0000313" key="1">
    <source>
        <dbReference type="EMBL" id="OUM21764.1"/>
    </source>
</evidence>
<dbReference type="EMBL" id="NHOC01000001">
    <property type="protein sequence ID" value="OUM21764.1"/>
    <property type="molecule type" value="Genomic_DNA"/>
</dbReference>
<keyword evidence="2" id="KW-1185">Reference proteome</keyword>
<dbReference type="Proteomes" id="UP000194903">
    <property type="component" value="Unassembled WGS sequence"/>
</dbReference>
<proteinExistence type="predicted"/>
<dbReference type="RefSeq" id="WP_087016723.1">
    <property type="nucleotide sequence ID" value="NZ_NHOC01000001.1"/>
</dbReference>